<name>A0A6L7GZ54_9ACTN</name>
<dbReference type="EMBL" id="WMBR01000009">
    <property type="protein sequence ID" value="MXP24218.1"/>
    <property type="molecule type" value="Genomic_DNA"/>
</dbReference>
<keyword evidence="3" id="KW-1185">Reference proteome</keyword>
<proteinExistence type="predicted"/>
<feature type="transmembrane region" description="Helical" evidence="1">
    <location>
        <begin position="142"/>
        <end position="160"/>
    </location>
</feature>
<accession>A0A6L7GZ54</accession>
<feature type="transmembrane region" description="Helical" evidence="1">
    <location>
        <begin position="166"/>
        <end position="191"/>
    </location>
</feature>
<comment type="caution">
    <text evidence="2">The sequence shown here is derived from an EMBL/GenBank/DDBJ whole genome shotgun (WGS) entry which is preliminary data.</text>
</comment>
<dbReference type="AlphaFoldDB" id="A0A6L7GZ54"/>
<evidence type="ECO:0000256" key="1">
    <source>
        <dbReference type="SAM" id="Phobius"/>
    </source>
</evidence>
<protein>
    <submittedName>
        <fullName evidence="2">Uncharacterized protein</fullName>
    </submittedName>
</protein>
<evidence type="ECO:0000313" key="3">
    <source>
        <dbReference type="Proteomes" id="UP000475545"/>
    </source>
</evidence>
<dbReference type="Proteomes" id="UP000475545">
    <property type="component" value="Unassembled WGS sequence"/>
</dbReference>
<reference evidence="2 3" key="1">
    <citation type="submission" date="2019-11" db="EMBL/GenBank/DDBJ databases">
        <title>Gordonia sp. nov., a novel actinobacterium isolated from mangrove soil in Hainan.</title>
        <authorList>
            <person name="Huang X."/>
            <person name="Xie Y."/>
            <person name="Chu X."/>
            <person name="Xiao K."/>
        </authorList>
    </citation>
    <scope>NUCLEOTIDE SEQUENCE [LARGE SCALE GENOMIC DNA]</scope>
    <source>
        <strain evidence="2 3">HNM0687</strain>
    </source>
</reference>
<keyword evidence="1" id="KW-0812">Transmembrane</keyword>
<organism evidence="2 3">
    <name type="scientific">Gordonia mangrovi</name>
    <dbReference type="NCBI Taxonomy" id="2665643"/>
    <lineage>
        <taxon>Bacteria</taxon>
        <taxon>Bacillati</taxon>
        <taxon>Actinomycetota</taxon>
        <taxon>Actinomycetes</taxon>
        <taxon>Mycobacteriales</taxon>
        <taxon>Gordoniaceae</taxon>
        <taxon>Gordonia</taxon>
    </lineage>
</organism>
<keyword evidence="1" id="KW-1133">Transmembrane helix</keyword>
<keyword evidence="1" id="KW-0472">Membrane</keyword>
<sequence>MAIATAGAVYAGTAVSPIAANPPPVPPPITATEVVSTHVVPTAFVNPFVTWGEFIGDTAGNIGNIGRLALSEPPPIIIKVTGNQIANIRYLIRAGAGNVAALGPVIASIPGALRDGVTYLINGELVQALGAVLAPAGQAARILLVGTAGAFAAVGANIVGNAVRAGALALLLVAPAVLGTVASVGIVAGAISVRFLGSLVLGNWPTVISEVLNAPPRLLDAALNGVEGNLGFSFSLPIIGSVGVQATLGLPGLLGGNPTGVTVDAPFFRPIDIMVGGNGGVVPTLLRIRSIIADALRPIDPELVPGGGGGFGSSDFGSSDFGSSAAGATQTAAPALPAAPMPIPTPIPAIEQGIADVQHGVTDIQHKAADVTTVVNDTIDQVAAGLAPAPAAAGPRPSPADLVGDIQQASQDIMSIVTRPAA</sequence>
<gene>
    <name evidence="2" type="ORF">GIY30_23110</name>
</gene>
<dbReference type="RefSeq" id="WP_160904410.1">
    <property type="nucleotide sequence ID" value="NZ_CP102850.1"/>
</dbReference>
<evidence type="ECO:0000313" key="2">
    <source>
        <dbReference type="EMBL" id="MXP24218.1"/>
    </source>
</evidence>